<dbReference type="GO" id="GO:0016020">
    <property type="term" value="C:membrane"/>
    <property type="evidence" value="ECO:0007669"/>
    <property type="project" value="UniProtKB-SubCell"/>
</dbReference>
<evidence type="ECO:0000256" key="1">
    <source>
        <dbReference type="ARBA" id="ARBA00004141"/>
    </source>
</evidence>
<evidence type="ECO:0000313" key="7">
    <source>
        <dbReference type="EMBL" id="CAE8614175.1"/>
    </source>
</evidence>
<dbReference type="InterPro" id="IPR044669">
    <property type="entry name" value="YneE/VCCN1/2-like"/>
</dbReference>
<dbReference type="Pfam" id="PF25539">
    <property type="entry name" value="Bestrophin_2"/>
    <property type="match status" value="1"/>
</dbReference>
<keyword evidence="2" id="KW-0813">Transport</keyword>
<accession>A0A813FU23</accession>
<proteinExistence type="predicted"/>
<evidence type="ECO:0000256" key="2">
    <source>
        <dbReference type="ARBA" id="ARBA00022448"/>
    </source>
</evidence>
<evidence type="ECO:0000256" key="4">
    <source>
        <dbReference type="ARBA" id="ARBA00022989"/>
    </source>
</evidence>
<comment type="caution">
    <text evidence="7">The sequence shown here is derived from an EMBL/GenBank/DDBJ whole genome shotgun (WGS) entry which is preliminary data.</text>
</comment>
<keyword evidence="8" id="KW-1185">Reference proteome</keyword>
<name>A0A813FU23_POLGL</name>
<keyword evidence="3" id="KW-0812">Transmembrane</keyword>
<evidence type="ECO:0000256" key="5">
    <source>
        <dbReference type="ARBA" id="ARBA00023065"/>
    </source>
</evidence>
<dbReference type="Proteomes" id="UP000654075">
    <property type="component" value="Unassembled WGS sequence"/>
</dbReference>
<reference evidence="7" key="1">
    <citation type="submission" date="2021-02" db="EMBL/GenBank/DDBJ databases">
        <authorList>
            <person name="Dougan E. K."/>
            <person name="Rhodes N."/>
            <person name="Thang M."/>
            <person name="Chan C."/>
        </authorList>
    </citation>
    <scope>NUCLEOTIDE SEQUENCE</scope>
</reference>
<dbReference type="AlphaFoldDB" id="A0A813FU23"/>
<evidence type="ECO:0000256" key="6">
    <source>
        <dbReference type="ARBA" id="ARBA00023136"/>
    </source>
</evidence>
<organism evidence="7 8">
    <name type="scientific">Polarella glacialis</name>
    <name type="common">Dinoflagellate</name>
    <dbReference type="NCBI Taxonomy" id="89957"/>
    <lineage>
        <taxon>Eukaryota</taxon>
        <taxon>Sar</taxon>
        <taxon>Alveolata</taxon>
        <taxon>Dinophyceae</taxon>
        <taxon>Suessiales</taxon>
        <taxon>Suessiaceae</taxon>
        <taxon>Polarella</taxon>
    </lineage>
</organism>
<keyword evidence="5" id="KW-0406">Ion transport</keyword>
<sequence length="181" mass="20760">MVVEYRAGSEGNVFQFFTVTPRILFHYRGSIIPCLLPQIVLSQLLSLWANYLNDQGTNPFEDKIDKGFNVLGILLSFLLVFKTQSANAQFWGALGYVDKLQQTLRTIAMISCGVFDWKKESIKPCCKKIVRCLVLYYYVMIENFQRTGANQTMSVKVQDALRNDIRHLTGPKEFAMLFPNE</sequence>
<dbReference type="OrthoDB" id="1368at2759"/>
<evidence type="ECO:0000256" key="3">
    <source>
        <dbReference type="ARBA" id="ARBA00022692"/>
    </source>
</evidence>
<keyword evidence="6" id="KW-0472">Membrane</keyword>
<gene>
    <name evidence="7" type="ORF">PGLA1383_LOCUS31905</name>
</gene>
<dbReference type="GO" id="GO:0005254">
    <property type="term" value="F:chloride channel activity"/>
    <property type="evidence" value="ECO:0007669"/>
    <property type="project" value="InterPro"/>
</dbReference>
<comment type="subcellular location">
    <subcellularLocation>
        <location evidence="1">Membrane</location>
        <topology evidence="1">Multi-pass membrane protein</topology>
    </subcellularLocation>
</comment>
<protein>
    <submittedName>
        <fullName evidence="7">Uncharacterized protein</fullName>
    </submittedName>
</protein>
<keyword evidence="4" id="KW-1133">Transmembrane helix</keyword>
<feature type="non-terminal residue" evidence="7">
    <location>
        <position position="1"/>
    </location>
</feature>
<dbReference type="EMBL" id="CAJNNV010025374">
    <property type="protein sequence ID" value="CAE8614175.1"/>
    <property type="molecule type" value="Genomic_DNA"/>
</dbReference>
<evidence type="ECO:0000313" key="8">
    <source>
        <dbReference type="Proteomes" id="UP000654075"/>
    </source>
</evidence>